<dbReference type="Pfam" id="PF02826">
    <property type="entry name" value="2-Hacid_dh_C"/>
    <property type="match status" value="1"/>
</dbReference>
<protein>
    <submittedName>
        <fullName evidence="6">2-hydroxyacid dehydrogenase</fullName>
    </submittedName>
</protein>
<name>A0ABU8WLB0_9BURK</name>
<accession>A0ABU8WLB0</accession>
<dbReference type="InterPro" id="IPR050223">
    <property type="entry name" value="D-isomer_2-hydroxyacid_DH"/>
</dbReference>
<dbReference type="PANTHER" id="PTHR10996:SF178">
    <property type="entry name" value="2-HYDROXYACID DEHYDROGENASE YGL185C-RELATED"/>
    <property type="match status" value="1"/>
</dbReference>
<comment type="caution">
    <text evidence="6">The sequence shown here is derived from an EMBL/GenBank/DDBJ whole genome shotgun (WGS) entry which is preliminary data.</text>
</comment>
<evidence type="ECO:0000256" key="3">
    <source>
        <dbReference type="RuleBase" id="RU003719"/>
    </source>
</evidence>
<comment type="similarity">
    <text evidence="3">Belongs to the D-isomer specific 2-hydroxyacid dehydrogenase family.</text>
</comment>
<evidence type="ECO:0000259" key="5">
    <source>
        <dbReference type="Pfam" id="PF02826"/>
    </source>
</evidence>
<feature type="domain" description="D-isomer specific 2-hydroxyacid dehydrogenase NAD-binding" evidence="5">
    <location>
        <begin position="111"/>
        <end position="282"/>
    </location>
</feature>
<dbReference type="InterPro" id="IPR006139">
    <property type="entry name" value="D-isomer_2_OHA_DH_cat_dom"/>
</dbReference>
<dbReference type="PROSITE" id="PS00065">
    <property type="entry name" value="D_2_HYDROXYACID_DH_1"/>
    <property type="match status" value="1"/>
</dbReference>
<evidence type="ECO:0000313" key="7">
    <source>
        <dbReference type="Proteomes" id="UP001385892"/>
    </source>
</evidence>
<evidence type="ECO:0000259" key="4">
    <source>
        <dbReference type="Pfam" id="PF00389"/>
    </source>
</evidence>
<dbReference type="InterPro" id="IPR006140">
    <property type="entry name" value="D-isomer_DH_NAD-bd"/>
</dbReference>
<dbReference type="InterPro" id="IPR036291">
    <property type="entry name" value="NAD(P)-bd_dom_sf"/>
</dbReference>
<dbReference type="Gene3D" id="3.40.50.720">
    <property type="entry name" value="NAD(P)-binding Rossmann-like Domain"/>
    <property type="match status" value="2"/>
</dbReference>
<dbReference type="SUPFAM" id="SSF51735">
    <property type="entry name" value="NAD(P)-binding Rossmann-fold domains"/>
    <property type="match status" value="1"/>
</dbReference>
<dbReference type="Pfam" id="PF00389">
    <property type="entry name" value="2-Hacid_dh"/>
    <property type="match status" value="1"/>
</dbReference>
<evidence type="ECO:0000256" key="1">
    <source>
        <dbReference type="ARBA" id="ARBA00023002"/>
    </source>
</evidence>
<organism evidence="6 7">
    <name type="scientific">Variovorax rhizosphaerae</name>
    <dbReference type="NCBI Taxonomy" id="1836200"/>
    <lineage>
        <taxon>Bacteria</taxon>
        <taxon>Pseudomonadati</taxon>
        <taxon>Pseudomonadota</taxon>
        <taxon>Betaproteobacteria</taxon>
        <taxon>Burkholderiales</taxon>
        <taxon>Comamonadaceae</taxon>
        <taxon>Variovorax</taxon>
    </lineage>
</organism>
<feature type="domain" description="D-isomer specific 2-hydroxyacid dehydrogenase catalytic" evidence="4">
    <location>
        <begin position="49"/>
        <end position="312"/>
    </location>
</feature>
<dbReference type="InterPro" id="IPR029752">
    <property type="entry name" value="D-isomer_DH_CS1"/>
</dbReference>
<dbReference type="PANTHER" id="PTHR10996">
    <property type="entry name" value="2-HYDROXYACID DEHYDROGENASE-RELATED"/>
    <property type="match status" value="1"/>
</dbReference>
<evidence type="ECO:0000256" key="2">
    <source>
        <dbReference type="ARBA" id="ARBA00023027"/>
    </source>
</evidence>
<reference evidence="6 7" key="1">
    <citation type="submission" date="2024-03" db="EMBL/GenBank/DDBJ databases">
        <title>Novel species of the genus Variovorax.</title>
        <authorList>
            <person name="Liu Q."/>
            <person name="Xin Y.-H."/>
        </authorList>
    </citation>
    <scope>NUCLEOTIDE SEQUENCE [LARGE SCALE GENOMIC DNA]</scope>
    <source>
        <strain evidence="6 7">KACC 18900</strain>
    </source>
</reference>
<keyword evidence="7" id="KW-1185">Reference proteome</keyword>
<keyword evidence="2" id="KW-0520">NAD</keyword>
<proteinExistence type="inferred from homology"/>
<dbReference type="RefSeq" id="WP_340342872.1">
    <property type="nucleotide sequence ID" value="NZ_JBBKZT010000006.1"/>
</dbReference>
<dbReference type="EMBL" id="JBBKZT010000006">
    <property type="protein sequence ID" value="MEJ8847729.1"/>
    <property type="molecule type" value="Genomic_DNA"/>
</dbReference>
<gene>
    <name evidence="6" type="ORF">WKW82_13805</name>
</gene>
<evidence type="ECO:0000313" key="6">
    <source>
        <dbReference type="EMBL" id="MEJ8847729.1"/>
    </source>
</evidence>
<sequence>MSMKPRILQHGRLLPSVEQRLAQDFDIVPLWQQGEPLAFLRSHGEAFVAMAASARHGVSGELMAAVPGLKAIASFGADYDTLDIAAARGLGIQVSNTPDVLNDCVADLAWGAILDIARGITESDRFMRAGGWMQAPFRLSTRVSGKRLGIVGLGRIGAAIARRGVGFSMDIRYHNRSPRDDAPYAYVADLAELAQWADFMVVAVAGGADTQHLISSDILQALGPEGFLINIGRGSAVDEAALTSALRSRAIAGAALDVFEKEPCMPMDLVGLENVVLLPHIGTATHETRIAMGELVIENLHSFFRTGRLATPIPIH</sequence>
<dbReference type="CDD" id="cd12156">
    <property type="entry name" value="HPPR"/>
    <property type="match status" value="1"/>
</dbReference>
<dbReference type="SUPFAM" id="SSF52283">
    <property type="entry name" value="Formate/glycerate dehydrogenase catalytic domain-like"/>
    <property type="match status" value="1"/>
</dbReference>
<dbReference type="Proteomes" id="UP001385892">
    <property type="component" value="Unassembled WGS sequence"/>
</dbReference>
<keyword evidence="1 3" id="KW-0560">Oxidoreductase</keyword>